<dbReference type="RefSeq" id="WP_154511691.1">
    <property type="nucleotide sequence ID" value="NZ_DBFWWU010000219.1"/>
</dbReference>
<organism evidence="2 3">
    <name type="scientific">Desulfovibrio porci</name>
    <dbReference type="NCBI Taxonomy" id="2605782"/>
    <lineage>
        <taxon>Bacteria</taxon>
        <taxon>Pseudomonadati</taxon>
        <taxon>Thermodesulfobacteriota</taxon>
        <taxon>Desulfovibrionia</taxon>
        <taxon>Desulfovibrionales</taxon>
        <taxon>Desulfovibrionaceae</taxon>
        <taxon>Desulfovibrio</taxon>
    </lineage>
</organism>
<name>A0A6L5XMG0_9BACT</name>
<evidence type="ECO:0000259" key="1">
    <source>
        <dbReference type="Pfam" id="PF00004"/>
    </source>
</evidence>
<dbReference type="EMBL" id="VUMH01000010">
    <property type="protein sequence ID" value="MSS28362.1"/>
    <property type="molecule type" value="Genomic_DNA"/>
</dbReference>
<dbReference type="Pfam" id="PF00004">
    <property type="entry name" value="AAA"/>
    <property type="match status" value="1"/>
</dbReference>
<feature type="domain" description="ATPase AAA-type core" evidence="1">
    <location>
        <begin position="69"/>
        <end position="99"/>
    </location>
</feature>
<comment type="caution">
    <text evidence="2">The sequence shown here is derived from an EMBL/GenBank/DDBJ whole genome shotgun (WGS) entry which is preliminary data.</text>
</comment>
<dbReference type="Proteomes" id="UP000477488">
    <property type="component" value="Unassembled WGS sequence"/>
</dbReference>
<gene>
    <name evidence="2" type="ORF">FYJ44_10020</name>
</gene>
<dbReference type="InterPro" id="IPR003959">
    <property type="entry name" value="ATPase_AAA_core"/>
</dbReference>
<dbReference type="SUPFAM" id="SSF52540">
    <property type="entry name" value="P-loop containing nucleoside triphosphate hydrolases"/>
    <property type="match status" value="1"/>
</dbReference>
<reference evidence="2 3" key="1">
    <citation type="submission" date="2019-09" db="EMBL/GenBank/DDBJ databases">
        <title>In-depth cultivation of the pig gut microbiome towards novel bacterial diversity and tailored functional studies.</title>
        <authorList>
            <person name="Wylensek D."/>
            <person name="Hitch T.C.A."/>
            <person name="Clavel T."/>
        </authorList>
    </citation>
    <scope>NUCLEOTIDE SEQUENCE [LARGE SCALE GENOMIC DNA]</scope>
    <source>
        <strain evidence="2 3">PG-178-WT-4</strain>
    </source>
</reference>
<keyword evidence="3" id="KW-1185">Reference proteome</keyword>
<dbReference type="GO" id="GO:0005524">
    <property type="term" value="F:ATP binding"/>
    <property type="evidence" value="ECO:0007669"/>
    <property type="project" value="InterPro"/>
</dbReference>
<dbReference type="InterPro" id="IPR027417">
    <property type="entry name" value="P-loop_NTPase"/>
</dbReference>
<protein>
    <submittedName>
        <fullName evidence="2">AAA family ATPase</fullName>
    </submittedName>
</protein>
<dbReference type="AlphaFoldDB" id="A0A6L5XMG0"/>
<accession>A0A6L5XMG0</accession>
<proteinExistence type="predicted"/>
<sequence length="152" mass="16086">MTTLINELKSLQPAELDAGQVFSGKPSGTLVKGYAQPSAYTPAIDPSYIFHESSRDVIVWLLGPQEPLYVFGPTGCGKTSCIKQLAARINYPVFEVTGHGGQKFAFKGDPVGQAVQGIISGPQCASLHYGFGIARCGEGIGRLFAAALENSH</sequence>
<evidence type="ECO:0000313" key="2">
    <source>
        <dbReference type="EMBL" id="MSS28362.1"/>
    </source>
</evidence>
<dbReference type="Gene3D" id="3.40.50.300">
    <property type="entry name" value="P-loop containing nucleotide triphosphate hydrolases"/>
    <property type="match status" value="1"/>
</dbReference>
<dbReference type="GO" id="GO:0016887">
    <property type="term" value="F:ATP hydrolysis activity"/>
    <property type="evidence" value="ECO:0007669"/>
    <property type="project" value="InterPro"/>
</dbReference>
<evidence type="ECO:0000313" key="3">
    <source>
        <dbReference type="Proteomes" id="UP000477488"/>
    </source>
</evidence>